<dbReference type="Proteomes" id="UP000579647">
    <property type="component" value="Unassembled WGS sequence"/>
</dbReference>
<sequence length="190" mass="19121">MPEPSVPSAPGNDEPAAAADGATAPRTPFSWPARAALAVAAGLVVGGAAFTATGVAAALNPPSPGPSVAEDEEGSPPERRTTPLTGTADPEDAQVHRESEADQAGEHTADTPEQAPGAQGPGGATIPETGGGAPGTPSEGEPGWVDPRKEILEETLNTPQDRPPMEPHITQEELDALREAAEAEAVVEVP</sequence>
<comment type="caution">
    <text evidence="2">The sequence shown here is derived from an EMBL/GenBank/DDBJ whole genome shotgun (WGS) entry which is preliminary data.</text>
</comment>
<reference evidence="2 3" key="1">
    <citation type="submission" date="2020-08" db="EMBL/GenBank/DDBJ databases">
        <title>Sequencing the genomes of 1000 actinobacteria strains.</title>
        <authorList>
            <person name="Klenk H.-P."/>
        </authorList>
    </citation>
    <scope>NUCLEOTIDE SEQUENCE [LARGE SCALE GENOMIC DNA]</scope>
    <source>
        <strain evidence="2 3">DSM 44598</strain>
    </source>
</reference>
<evidence type="ECO:0000313" key="2">
    <source>
        <dbReference type="EMBL" id="MBB5495281.1"/>
    </source>
</evidence>
<feature type="region of interest" description="Disordered" evidence="1">
    <location>
        <begin position="1"/>
        <end position="28"/>
    </location>
</feature>
<protein>
    <submittedName>
        <fullName evidence="2">Uncharacterized protein</fullName>
    </submittedName>
</protein>
<dbReference type="AlphaFoldDB" id="A0A840WQK4"/>
<feature type="region of interest" description="Disordered" evidence="1">
    <location>
        <begin position="56"/>
        <end position="149"/>
    </location>
</feature>
<evidence type="ECO:0000313" key="3">
    <source>
        <dbReference type="Proteomes" id="UP000579647"/>
    </source>
</evidence>
<dbReference type="EMBL" id="JACHDO010000001">
    <property type="protein sequence ID" value="MBB5495281.1"/>
    <property type="molecule type" value="Genomic_DNA"/>
</dbReference>
<feature type="compositionally biased region" description="Basic and acidic residues" evidence="1">
    <location>
        <begin position="93"/>
        <end position="110"/>
    </location>
</feature>
<feature type="compositionally biased region" description="Gly residues" evidence="1">
    <location>
        <begin position="119"/>
        <end position="134"/>
    </location>
</feature>
<evidence type="ECO:0000256" key="1">
    <source>
        <dbReference type="SAM" id="MobiDB-lite"/>
    </source>
</evidence>
<gene>
    <name evidence="2" type="ORF">HNR07_006418</name>
</gene>
<name>A0A840WQK4_9ACTN</name>
<dbReference type="RefSeq" id="WP_184369872.1">
    <property type="nucleotide sequence ID" value="NZ_BAAAKM010000030.1"/>
</dbReference>
<keyword evidence="3" id="KW-1185">Reference proteome</keyword>
<feature type="compositionally biased region" description="Low complexity" evidence="1">
    <location>
        <begin position="9"/>
        <end position="28"/>
    </location>
</feature>
<proteinExistence type="predicted"/>
<organism evidence="2 3">
    <name type="scientific">Nocardiopsis metallicus</name>
    <dbReference type="NCBI Taxonomy" id="179819"/>
    <lineage>
        <taxon>Bacteria</taxon>
        <taxon>Bacillati</taxon>
        <taxon>Actinomycetota</taxon>
        <taxon>Actinomycetes</taxon>
        <taxon>Streptosporangiales</taxon>
        <taxon>Nocardiopsidaceae</taxon>
        <taxon>Nocardiopsis</taxon>
    </lineage>
</organism>
<accession>A0A840WQK4</accession>